<dbReference type="RefSeq" id="XP_062705337.1">
    <property type="nucleotide sequence ID" value="XM_062849353.1"/>
</dbReference>
<feature type="binding site" evidence="1">
    <location>
        <position position="5"/>
    </location>
    <ligand>
        <name>Zn(2+)</name>
        <dbReference type="ChEBI" id="CHEBI:29105"/>
    </ligand>
</feature>
<feature type="region of interest" description="Disordered" evidence="2">
    <location>
        <begin position="416"/>
        <end position="455"/>
    </location>
</feature>
<evidence type="ECO:0000313" key="4">
    <source>
        <dbReference type="EnsemblMetazoa" id="AALFPA23_004372.P5304"/>
    </source>
</evidence>
<dbReference type="InterPro" id="IPR012934">
    <property type="entry name" value="Znf_AD"/>
</dbReference>
<feature type="binding site" evidence="1">
    <location>
        <position position="56"/>
    </location>
    <ligand>
        <name>Zn(2+)</name>
        <dbReference type="ChEBI" id="CHEBI:29105"/>
    </ligand>
</feature>
<accession>A0ABM1XZT9</accession>
<feature type="binding site" evidence="1">
    <location>
        <position position="53"/>
    </location>
    <ligand>
        <name>Zn(2+)</name>
        <dbReference type="ChEBI" id="CHEBI:29105"/>
    </ligand>
</feature>
<dbReference type="GeneID" id="109407013"/>
<feature type="binding site" evidence="1">
    <location>
        <position position="8"/>
    </location>
    <ligand>
        <name>Zn(2+)</name>
        <dbReference type="ChEBI" id="CHEBI:29105"/>
    </ligand>
</feature>
<feature type="compositionally biased region" description="Basic residues" evidence="2">
    <location>
        <begin position="204"/>
        <end position="214"/>
    </location>
</feature>
<proteinExistence type="predicted"/>
<feature type="region of interest" description="Disordered" evidence="2">
    <location>
        <begin position="95"/>
        <end position="260"/>
    </location>
</feature>
<dbReference type="RefSeq" id="XP_062705338.1">
    <property type="nucleotide sequence ID" value="XM_062849354.1"/>
</dbReference>
<dbReference type="EnsemblMetazoa" id="AALFPA23_004372.R5304">
    <property type="protein sequence ID" value="AALFPA23_004372.P5304"/>
    <property type="gene ID" value="AALFPA23_004372"/>
</dbReference>
<feature type="compositionally biased region" description="Polar residues" evidence="2">
    <location>
        <begin position="95"/>
        <end position="127"/>
    </location>
</feature>
<keyword evidence="5" id="KW-1185">Reference proteome</keyword>
<organism evidence="4 5">
    <name type="scientific">Aedes albopictus</name>
    <name type="common">Asian tiger mosquito</name>
    <name type="synonym">Stegomyia albopicta</name>
    <dbReference type="NCBI Taxonomy" id="7160"/>
    <lineage>
        <taxon>Eukaryota</taxon>
        <taxon>Metazoa</taxon>
        <taxon>Ecdysozoa</taxon>
        <taxon>Arthropoda</taxon>
        <taxon>Hexapoda</taxon>
        <taxon>Insecta</taxon>
        <taxon>Pterygota</taxon>
        <taxon>Neoptera</taxon>
        <taxon>Endopterygota</taxon>
        <taxon>Diptera</taxon>
        <taxon>Nematocera</taxon>
        <taxon>Culicoidea</taxon>
        <taxon>Culicidae</taxon>
        <taxon>Culicinae</taxon>
        <taxon>Aedini</taxon>
        <taxon>Aedes</taxon>
        <taxon>Stegomyia</taxon>
    </lineage>
</organism>
<evidence type="ECO:0000313" key="5">
    <source>
        <dbReference type="Proteomes" id="UP000069940"/>
    </source>
</evidence>
<evidence type="ECO:0000259" key="3">
    <source>
        <dbReference type="PROSITE" id="PS51915"/>
    </source>
</evidence>
<name>A0ABM1XZT9_AEDAL</name>
<keyword evidence="1" id="KW-0862">Zinc</keyword>
<protein>
    <recommendedName>
        <fullName evidence="3">ZAD domain-containing protein</fullName>
    </recommendedName>
</protein>
<sequence>MESICIACRNSLEVGSIALGDTCKSFDVPVWKMMFECTQIEVTIDNGFPKRLCCDCLNRLEDCYGFIEMCRASMEFFWSSLQCVKIEPIDNSYSDSAVETESPTMPQNSETNSPSCTTLDNQNSCSKEQPFKTEEAPEDDLETKSPTMPQNSETNSPSCTTLDNQNSCSKEQSFKTEEAPEDDSLLIPLSTTDVEGSCTQTTKKPIKPRRKRRKLEGAIRVRPKKKSSRKLLEKRNPSEVPRSRERNKSELTPEEIETKRQRHRIRMAMIRAQQTPEQKEAEREKNRIRRAHYRAFQQTPEQIEAEREKNRIRMAMLRGTIRTPEQNEAESEKNRIRIAEIRATKRTPEQIEAEREKNRVRTAMARAAARNNALVTEQERFTADELKQEKSWRARQTPEQAMAERERNRIRIAMIREAKRSTEQGREQERSQNRLMKRMSRVKQEMGDFITDDIE</sequence>
<feature type="compositionally biased region" description="Basic and acidic residues" evidence="2">
    <location>
        <begin position="230"/>
        <end position="259"/>
    </location>
</feature>
<feature type="compositionally biased region" description="Basic and acidic residues" evidence="2">
    <location>
        <begin position="416"/>
        <end position="432"/>
    </location>
</feature>
<dbReference type="EnsemblMetazoa" id="AALFPA23_004372.R5303">
    <property type="protein sequence ID" value="AALFPA23_004372.P5303"/>
    <property type="gene ID" value="AALFPA23_004372"/>
</dbReference>
<evidence type="ECO:0000256" key="1">
    <source>
        <dbReference type="PROSITE-ProRule" id="PRU01263"/>
    </source>
</evidence>
<dbReference type="SMART" id="SM00868">
    <property type="entry name" value="zf-AD"/>
    <property type="match status" value="1"/>
</dbReference>
<dbReference type="PROSITE" id="PS51915">
    <property type="entry name" value="ZAD"/>
    <property type="match status" value="1"/>
</dbReference>
<dbReference type="SUPFAM" id="SSF57716">
    <property type="entry name" value="Glucocorticoid receptor-like (DNA-binding domain)"/>
    <property type="match status" value="1"/>
</dbReference>
<feature type="compositionally biased region" description="Polar residues" evidence="2">
    <location>
        <begin position="189"/>
        <end position="202"/>
    </location>
</feature>
<evidence type="ECO:0000256" key="2">
    <source>
        <dbReference type="SAM" id="MobiDB-lite"/>
    </source>
</evidence>
<keyword evidence="1" id="KW-0863">Zinc-finger</keyword>
<feature type="domain" description="ZAD" evidence="3">
    <location>
        <begin position="3"/>
        <end position="80"/>
    </location>
</feature>
<reference evidence="5" key="1">
    <citation type="journal article" date="2015" name="Proc. Natl. Acad. Sci. U.S.A.">
        <title>Genome sequence of the Asian Tiger mosquito, Aedes albopictus, reveals insights into its biology, genetics, and evolution.</title>
        <authorList>
            <person name="Chen X.G."/>
            <person name="Jiang X."/>
            <person name="Gu J."/>
            <person name="Xu M."/>
            <person name="Wu Y."/>
            <person name="Deng Y."/>
            <person name="Zhang C."/>
            <person name="Bonizzoni M."/>
            <person name="Dermauw W."/>
            <person name="Vontas J."/>
            <person name="Armbruster P."/>
            <person name="Huang X."/>
            <person name="Yang Y."/>
            <person name="Zhang H."/>
            <person name="He W."/>
            <person name="Peng H."/>
            <person name="Liu Y."/>
            <person name="Wu K."/>
            <person name="Chen J."/>
            <person name="Lirakis M."/>
            <person name="Topalis P."/>
            <person name="Van Leeuwen T."/>
            <person name="Hall A.B."/>
            <person name="Jiang X."/>
            <person name="Thorpe C."/>
            <person name="Mueller R.L."/>
            <person name="Sun C."/>
            <person name="Waterhouse R.M."/>
            <person name="Yan G."/>
            <person name="Tu Z.J."/>
            <person name="Fang X."/>
            <person name="James A.A."/>
        </authorList>
    </citation>
    <scope>NUCLEOTIDE SEQUENCE [LARGE SCALE GENOMIC DNA]</scope>
    <source>
        <strain evidence="5">Foshan</strain>
    </source>
</reference>
<feature type="compositionally biased region" description="Polar residues" evidence="2">
    <location>
        <begin position="144"/>
        <end position="171"/>
    </location>
</feature>
<keyword evidence="1" id="KW-0479">Metal-binding</keyword>
<dbReference type="Proteomes" id="UP000069940">
    <property type="component" value="Unassembled WGS sequence"/>
</dbReference>
<reference evidence="4" key="2">
    <citation type="submission" date="2025-05" db="UniProtKB">
        <authorList>
            <consortium name="EnsemblMetazoa"/>
        </authorList>
    </citation>
    <scope>IDENTIFICATION</scope>
    <source>
        <strain evidence="4">Foshan</strain>
    </source>
</reference>